<dbReference type="EMBL" id="CATOUU010001184">
    <property type="protein sequence ID" value="CAI9978273.1"/>
    <property type="molecule type" value="Genomic_DNA"/>
</dbReference>
<keyword evidence="4" id="KW-1185">Reference proteome</keyword>
<reference evidence="3 4" key="2">
    <citation type="submission" date="2024-07" db="EMBL/GenBank/DDBJ databases">
        <authorList>
            <person name="Akdeniz Z."/>
        </authorList>
    </citation>
    <scope>NUCLEOTIDE SEQUENCE [LARGE SCALE GENOMIC DNA]</scope>
</reference>
<evidence type="ECO:0000313" key="3">
    <source>
        <dbReference type="EMBL" id="CAL6081506.1"/>
    </source>
</evidence>
<evidence type="ECO:0000256" key="1">
    <source>
        <dbReference type="SAM" id="Phobius"/>
    </source>
</evidence>
<dbReference type="AlphaFoldDB" id="A0AA86RRG9"/>
<proteinExistence type="predicted"/>
<evidence type="ECO:0000313" key="4">
    <source>
        <dbReference type="Proteomes" id="UP001642409"/>
    </source>
</evidence>
<accession>A0AA86RRG9</accession>
<evidence type="ECO:0000313" key="2">
    <source>
        <dbReference type="EMBL" id="CAI9978273.1"/>
    </source>
</evidence>
<comment type="caution">
    <text evidence="2">The sequence shown here is derived from an EMBL/GenBank/DDBJ whole genome shotgun (WGS) entry which is preliminary data.</text>
</comment>
<gene>
    <name evidence="3" type="ORF">HINF_LOCUS60375</name>
    <name evidence="2" type="ORF">HINF_LOCUS65918</name>
</gene>
<reference evidence="2" key="1">
    <citation type="submission" date="2023-06" db="EMBL/GenBank/DDBJ databases">
        <authorList>
            <person name="Kurt Z."/>
        </authorList>
    </citation>
    <scope>NUCLEOTIDE SEQUENCE</scope>
</reference>
<keyword evidence="1" id="KW-1133">Transmembrane helix</keyword>
<organism evidence="2">
    <name type="scientific">Hexamita inflata</name>
    <dbReference type="NCBI Taxonomy" id="28002"/>
    <lineage>
        <taxon>Eukaryota</taxon>
        <taxon>Metamonada</taxon>
        <taxon>Diplomonadida</taxon>
        <taxon>Hexamitidae</taxon>
        <taxon>Hexamitinae</taxon>
        <taxon>Hexamita</taxon>
    </lineage>
</organism>
<dbReference type="EMBL" id="CAXDID020000353">
    <property type="protein sequence ID" value="CAL6081506.1"/>
    <property type="molecule type" value="Genomic_DNA"/>
</dbReference>
<name>A0AA86RRG9_9EUKA</name>
<feature type="transmembrane region" description="Helical" evidence="1">
    <location>
        <begin position="52"/>
        <end position="76"/>
    </location>
</feature>
<protein>
    <submittedName>
        <fullName evidence="3">Hypothetical_protein</fullName>
    </submittedName>
</protein>
<dbReference type="Proteomes" id="UP001642409">
    <property type="component" value="Unassembled WGS sequence"/>
</dbReference>
<keyword evidence="1" id="KW-0812">Transmembrane</keyword>
<sequence length="148" mass="17042">MYILNASNGDSQKCIAACPPETPYYEPGACVARCTTNAFNNQKLCIDSNKSLIRVAIIVPSIILVIVVLVVSILALKRKQKLKKQRQNLNQRIPRELYPRTIVKWTPKKDKYPELSHHHGKPVLQLQKPKKFDINNRKTWFDDFQVAM</sequence>
<keyword evidence="1" id="KW-0472">Membrane</keyword>